<keyword evidence="2" id="KW-0223">Dioxygenase</keyword>
<sequence>MTTVRHDPEGLYEVLSALDRPCCIVSSGGRAGATHHAPAPGSGTTLLAAVGPLAPQRLGSADFRRHHGVRHAYMAGAMAGGIASVELVTALARAGHLASFGSAGLPEDRIDQALGRLETDLGARHLPFACNLIHNPLAPAMEKACVDACLRHRVRCLEASAFVQLTPDLVRYRVSGLRRDPDTGVRAGHRLIAKVSHPQTAELFLRPAPHEIVADLTARGQISAEQAELARIMPMADDITAEADSGGHTDRRPLAVLLPALIRLRDRIAREHPHPNGVLVRIGAAGGIGSPHAMAAAFAMGAAYVVTGSVNQATTEAGTSPGVKRLLAQADLADCTMAPAADMFEQGVQVQVLARGTLFAGNATRLYRLYQAHTGLDDLPPDARHLLQERILRSPLERVVDECTAYLKDRLPDQLPRFERDPKHRMALVFRWYLAMASRWATSGQTERSRDWQIWCGPAMGAFNAWTAGSALAAPEHRQAATVAEHLLRGAAFHSRVSQLRLSGVCLPPSCTEYRLPPPGASPASAVPATRQAPT</sequence>
<evidence type="ECO:0000259" key="1">
    <source>
        <dbReference type="Pfam" id="PF21607"/>
    </source>
</evidence>
<dbReference type="AlphaFoldDB" id="A0A1V0TJM6"/>
<dbReference type="Pfam" id="PF21607">
    <property type="entry name" value="FabD_helical_ins"/>
    <property type="match status" value="1"/>
</dbReference>
<reference evidence="2 3" key="1">
    <citation type="submission" date="2017-04" db="EMBL/GenBank/DDBJ databases">
        <title>Complete Genome Sequence of Streptomyces gilvosporeus F607, a Capable Producer of Natamycin.</title>
        <authorList>
            <person name="Zong G."/>
            <person name="Zhong C."/>
            <person name="Fu J."/>
            <person name="Qin R."/>
            <person name="Cao G."/>
        </authorList>
    </citation>
    <scope>NUCLEOTIDE SEQUENCE [LARGE SCALE GENOMIC DNA]</scope>
    <source>
        <strain evidence="2 3">F607</strain>
    </source>
</reference>
<dbReference type="Proteomes" id="UP000192726">
    <property type="component" value="Chromosome"/>
</dbReference>
<evidence type="ECO:0000313" key="2">
    <source>
        <dbReference type="EMBL" id="ARF53008.1"/>
    </source>
</evidence>
<dbReference type="InterPro" id="IPR049489">
    <property type="entry name" value="FabD-like_helical_ins"/>
</dbReference>
<keyword evidence="2" id="KW-0560">Oxidoreductase</keyword>
<name>A0A1V0TJM6_9ACTN</name>
<protein>
    <submittedName>
        <fullName evidence="2">2-nitropropane dioxygenase</fullName>
    </submittedName>
</protein>
<dbReference type="Pfam" id="PF03060">
    <property type="entry name" value="NMO"/>
    <property type="match status" value="1"/>
</dbReference>
<dbReference type="InterPro" id="IPR013785">
    <property type="entry name" value="Aldolase_TIM"/>
</dbReference>
<dbReference type="GO" id="GO:0051213">
    <property type="term" value="F:dioxygenase activity"/>
    <property type="evidence" value="ECO:0007669"/>
    <property type="project" value="UniProtKB-KW"/>
</dbReference>
<gene>
    <name evidence="2" type="ORF">B1H19_01330</name>
</gene>
<keyword evidence="3" id="KW-1185">Reference proteome</keyword>
<dbReference type="PANTHER" id="PTHR32332">
    <property type="entry name" value="2-NITROPROPANE DIOXYGENASE"/>
    <property type="match status" value="1"/>
</dbReference>
<dbReference type="PANTHER" id="PTHR32332:SF20">
    <property type="entry name" value="2-NITROPROPANE DIOXYGENASE-LIKE PROTEIN"/>
    <property type="match status" value="1"/>
</dbReference>
<dbReference type="Gene3D" id="3.20.20.70">
    <property type="entry name" value="Aldolase class I"/>
    <property type="match status" value="1"/>
</dbReference>
<proteinExistence type="predicted"/>
<dbReference type="NCBIfam" id="TIGR02814">
    <property type="entry name" value="pfaD_fam"/>
    <property type="match status" value="1"/>
</dbReference>
<dbReference type="EMBL" id="CP020569">
    <property type="protein sequence ID" value="ARF53008.1"/>
    <property type="molecule type" value="Genomic_DNA"/>
</dbReference>
<dbReference type="RefSeq" id="WP_083102439.1">
    <property type="nucleotide sequence ID" value="NZ_CP020569.1"/>
</dbReference>
<dbReference type="KEGG" id="sgv:B1H19_01330"/>
<feature type="domain" description="[Acyl-carrier-protein] S-malonyltransferase-like inserted helical" evidence="1">
    <location>
        <begin position="373"/>
        <end position="452"/>
    </location>
</feature>
<dbReference type="InterPro" id="IPR014179">
    <property type="entry name" value="PfaD-like_TIM-barrel"/>
</dbReference>
<evidence type="ECO:0000313" key="3">
    <source>
        <dbReference type="Proteomes" id="UP000192726"/>
    </source>
</evidence>
<dbReference type="SUPFAM" id="SSF51412">
    <property type="entry name" value="Inosine monophosphate dehydrogenase (IMPDH)"/>
    <property type="match status" value="1"/>
</dbReference>
<organism evidence="2 3">
    <name type="scientific">Streptomyces gilvosporeus</name>
    <dbReference type="NCBI Taxonomy" id="553510"/>
    <lineage>
        <taxon>Bacteria</taxon>
        <taxon>Bacillati</taxon>
        <taxon>Actinomycetota</taxon>
        <taxon>Actinomycetes</taxon>
        <taxon>Kitasatosporales</taxon>
        <taxon>Streptomycetaceae</taxon>
        <taxon>Streptomyces</taxon>
    </lineage>
</organism>
<accession>A0A1V0TJM6</accession>
<dbReference type="OrthoDB" id="3543921at2"/>
<dbReference type="STRING" id="553510.B1H19_01330"/>